<evidence type="ECO:0000313" key="6">
    <source>
        <dbReference type="EMBL" id="QED46131.1"/>
    </source>
</evidence>
<keyword evidence="1 5" id="KW-1003">Cell membrane</keyword>
<protein>
    <recommendedName>
        <fullName evidence="5">UPF0397 protein FSZ17_01780</fullName>
    </recommendedName>
</protein>
<dbReference type="HAMAP" id="MF_01572">
    <property type="entry name" value="UPF0397"/>
    <property type="match status" value="1"/>
</dbReference>
<dbReference type="InterPro" id="IPR009825">
    <property type="entry name" value="ECF_substrate-spec-like"/>
</dbReference>
<keyword evidence="2 5" id="KW-0812">Transmembrane</keyword>
<dbReference type="Gene3D" id="1.10.1760.20">
    <property type="match status" value="1"/>
</dbReference>
<reference evidence="7" key="1">
    <citation type="submission" date="2019-08" db="EMBL/GenBank/DDBJ databases">
        <authorList>
            <person name="Zheng X."/>
        </authorList>
    </citation>
    <scope>NUCLEOTIDE SEQUENCE [LARGE SCALE GENOMIC DNA]</scope>
    <source>
        <strain evidence="7">FJAT-25496</strain>
    </source>
</reference>
<evidence type="ECO:0000256" key="1">
    <source>
        <dbReference type="ARBA" id="ARBA00022475"/>
    </source>
</evidence>
<dbReference type="OrthoDB" id="4550662at2"/>
<evidence type="ECO:0000256" key="4">
    <source>
        <dbReference type="ARBA" id="ARBA00023136"/>
    </source>
</evidence>
<accession>A0A5B8Z061</accession>
<comment type="subcellular location">
    <subcellularLocation>
        <location evidence="5">Cell membrane</location>
        <topology evidence="5">Multi-pass membrane protein</topology>
    </subcellularLocation>
</comment>
<gene>
    <name evidence="6" type="ORF">FSZ17_01780</name>
</gene>
<evidence type="ECO:0000313" key="7">
    <source>
        <dbReference type="Proteomes" id="UP000321555"/>
    </source>
</evidence>
<evidence type="ECO:0000256" key="5">
    <source>
        <dbReference type="HAMAP-Rule" id="MF_01572"/>
    </source>
</evidence>
<sequence length="185" mass="19932">MQRKHLSIKTIVAIGIGAAVFVILGRFASIPTGIPNTQIETSYGFLALMSIIFGPIAGALIGLIGHALKDLIFYGSIWWSWVIVSGLVGLLIGLVWRKIDIESGIFNMKKIITFNVVQVIVQAFGWFAVAPFLDVQIYAEPANKVYLQGVVAGAANIVTVGVIGTLLLLAYAKTRSQSDSLNKDI</sequence>
<dbReference type="InterPro" id="IPR022914">
    <property type="entry name" value="UPF0397"/>
</dbReference>
<keyword evidence="7" id="KW-1185">Reference proteome</keyword>
<dbReference type="KEGG" id="bda:FSZ17_01780"/>
<feature type="transmembrane region" description="Helical" evidence="5">
    <location>
        <begin position="6"/>
        <end position="24"/>
    </location>
</feature>
<feature type="transmembrane region" description="Helical" evidence="5">
    <location>
        <begin position="77"/>
        <end position="99"/>
    </location>
</feature>
<dbReference type="RefSeq" id="WP_057776191.1">
    <property type="nucleotide sequence ID" value="NZ_CP042593.1"/>
</dbReference>
<dbReference type="EMBL" id="CP042593">
    <property type="protein sequence ID" value="QED46131.1"/>
    <property type="molecule type" value="Genomic_DNA"/>
</dbReference>
<evidence type="ECO:0000256" key="2">
    <source>
        <dbReference type="ARBA" id="ARBA00022692"/>
    </source>
</evidence>
<dbReference type="PANTHER" id="PTHR37815:SF3">
    <property type="entry name" value="UPF0397 PROTEIN SPR0429"/>
    <property type="match status" value="1"/>
</dbReference>
<keyword evidence="4 5" id="KW-0472">Membrane</keyword>
<feature type="transmembrane region" description="Helical" evidence="5">
    <location>
        <begin position="45"/>
        <end position="65"/>
    </location>
</feature>
<keyword evidence="3 5" id="KW-1133">Transmembrane helix</keyword>
<feature type="transmembrane region" description="Helical" evidence="5">
    <location>
        <begin position="145"/>
        <end position="171"/>
    </location>
</feature>
<dbReference type="GO" id="GO:0005886">
    <property type="term" value="C:plasma membrane"/>
    <property type="evidence" value="ECO:0007669"/>
    <property type="project" value="UniProtKB-SubCell"/>
</dbReference>
<name>A0A5B8Z061_CYTDA</name>
<evidence type="ECO:0000256" key="3">
    <source>
        <dbReference type="ARBA" id="ARBA00022989"/>
    </source>
</evidence>
<feature type="transmembrane region" description="Helical" evidence="5">
    <location>
        <begin position="111"/>
        <end position="133"/>
    </location>
</feature>
<dbReference type="NCBIfam" id="NF010182">
    <property type="entry name" value="PRK13661.1"/>
    <property type="match status" value="1"/>
</dbReference>
<dbReference type="Proteomes" id="UP000321555">
    <property type="component" value="Chromosome"/>
</dbReference>
<proteinExistence type="inferred from homology"/>
<dbReference type="PANTHER" id="PTHR37815">
    <property type="entry name" value="UPF0397 PROTEIN BC_2624-RELATED"/>
    <property type="match status" value="1"/>
</dbReference>
<dbReference type="AlphaFoldDB" id="A0A5B8Z061"/>
<organism evidence="6 7">
    <name type="scientific">Cytobacillus dafuensis</name>
    <name type="common">Bacillus dafuensis</name>
    <dbReference type="NCBI Taxonomy" id="1742359"/>
    <lineage>
        <taxon>Bacteria</taxon>
        <taxon>Bacillati</taxon>
        <taxon>Bacillota</taxon>
        <taxon>Bacilli</taxon>
        <taxon>Bacillales</taxon>
        <taxon>Bacillaceae</taxon>
        <taxon>Cytobacillus</taxon>
    </lineage>
</organism>
<dbReference type="STRING" id="1742359.GCA_001439625_01146"/>
<comment type="similarity">
    <text evidence="5">Belongs to the UPF0397 family.</text>
</comment>
<dbReference type="Pfam" id="PF07155">
    <property type="entry name" value="ECF-ribofla_trS"/>
    <property type="match status" value="1"/>
</dbReference>